<dbReference type="Gene3D" id="3.40.50.300">
    <property type="entry name" value="P-loop containing nucleotide triphosphate hydrolases"/>
    <property type="match status" value="2"/>
</dbReference>
<dbReference type="InterPro" id="IPR013670">
    <property type="entry name" value="EcoEI_R_C_dom"/>
</dbReference>
<dbReference type="GO" id="GO:0005829">
    <property type="term" value="C:cytosol"/>
    <property type="evidence" value="ECO:0007669"/>
    <property type="project" value="TreeGrafter"/>
</dbReference>
<dbReference type="KEGG" id="pbf:CFX0092_B0851"/>
<dbReference type="Pfam" id="PF08463">
    <property type="entry name" value="EcoEI_R_C"/>
    <property type="match status" value="1"/>
</dbReference>
<proteinExistence type="predicted"/>
<dbReference type="EC" id="3.1.21.3" evidence="3"/>
<feature type="domain" description="Helicase ATP-binding" evidence="2">
    <location>
        <begin position="170"/>
        <end position="329"/>
    </location>
</feature>
<dbReference type="CDD" id="cd18799">
    <property type="entry name" value="SF2_C_EcoAI-like"/>
    <property type="match status" value="1"/>
</dbReference>
<dbReference type="EMBL" id="LN890656">
    <property type="protein sequence ID" value="CUS06385.1"/>
    <property type="molecule type" value="Genomic_DNA"/>
</dbReference>
<protein>
    <submittedName>
        <fullName evidence="3">Type I restriction enzyme EcoAI R protein</fullName>
        <ecNumber evidence="3">3.1.21.3</ecNumber>
    </submittedName>
</protein>
<dbReference type="AlphaFoldDB" id="A0A160TAI8"/>
<dbReference type="Pfam" id="PF04851">
    <property type="entry name" value="ResIII"/>
    <property type="match status" value="1"/>
</dbReference>
<dbReference type="InterPro" id="IPR014001">
    <property type="entry name" value="Helicase_ATP-bd"/>
</dbReference>
<dbReference type="InterPro" id="IPR050742">
    <property type="entry name" value="Helicase_Restrict-Modif_Enz"/>
</dbReference>
<dbReference type="Gene3D" id="3.90.1570.30">
    <property type="match status" value="1"/>
</dbReference>
<dbReference type="PROSITE" id="PS51192">
    <property type="entry name" value="HELICASE_ATP_BIND_1"/>
    <property type="match status" value="1"/>
</dbReference>
<dbReference type="NCBIfam" id="NF046051">
    <property type="entry name" value="restrict_EcoAI"/>
    <property type="match status" value="1"/>
</dbReference>
<dbReference type="RefSeq" id="WP_095045659.1">
    <property type="nucleotide sequence ID" value="NZ_LN890656.1"/>
</dbReference>
<dbReference type="GO" id="GO:0005524">
    <property type="term" value="F:ATP binding"/>
    <property type="evidence" value="ECO:0007669"/>
    <property type="project" value="InterPro"/>
</dbReference>
<evidence type="ECO:0000313" key="3">
    <source>
        <dbReference type="EMBL" id="CUS06385.1"/>
    </source>
</evidence>
<dbReference type="CDD" id="cd18032">
    <property type="entry name" value="DEXHc_RE_I_III_res"/>
    <property type="match status" value="1"/>
</dbReference>
<keyword evidence="3" id="KW-0378">Hydrolase</keyword>
<reference evidence="3" key="1">
    <citation type="submission" date="2016-01" db="EMBL/GenBank/DDBJ databases">
        <authorList>
            <person name="Mcilroy J.S."/>
            <person name="Karst M S."/>
            <person name="Albertsen M."/>
        </authorList>
    </citation>
    <scope>NUCLEOTIDE SEQUENCE</scope>
    <source>
        <strain evidence="3">Cfx-K</strain>
    </source>
</reference>
<evidence type="ECO:0000256" key="1">
    <source>
        <dbReference type="SAM" id="MobiDB-lite"/>
    </source>
</evidence>
<dbReference type="InterPro" id="IPR006935">
    <property type="entry name" value="Helicase/UvrB_N"/>
</dbReference>
<keyword evidence="4" id="KW-1185">Reference proteome</keyword>
<dbReference type="SMART" id="SM00487">
    <property type="entry name" value="DEXDc"/>
    <property type="match status" value="1"/>
</dbReference>
<dbReference type="GO" id="GO:0009035">
    <property type="term" value="F:type I site-specific deoxyribonuclease activity"/>
    <property type="evidence" value="ECO:0007669"/>
    <property type="project" value="UniProtKB-EC"/>
</dbReference>
<dbReference type="PANTHER" id="PTHR47396:SF1">
    <property type="entry name" value="ATP-DEPENDENT HELICASE IRC3-RELATED"/>
    <property type="match status" value="1"/>
</dbReference>
<evidence type="ECO:0000259" key="2">
    <source>
        <dbReference type="PROSITE" id="PS51192"/>
    </source>
</evidence>
<dbReference type="Proteomes" id="UP000215027">
    <property type="component" value="Chromosome II"/>
</dbReference>
<feature type="compositionally biased region" description="Polar residues" evidence="1">
    <location>
        <begin position="548"/>
        <end position="559"/>
    </location>
</feature>
<organism evidence="3 4">
    <name type="scientific">Candidatus Promineifilum breve</name>
    <dbReference type="NCBI Taxonomy" id="1806508"/>
    <lineage>
        <taxon>Bacteria</taxon>
        <taxon>Bacillati</taxon>
        <taxon>Chloroflexota</taxon>
        <taxon>Ardenticatenia</taxon>
        <taxon>Candidatus Promineifilales</taxon>
        <taxon>Candidatus Promineifilaceae</taxon>
        <taxon>Candidatus Promineifilum</taxon>
    </lineage>
</organism>
<dbReference type="OrthoDB" id="9758243at2"/>
<dbReference type="REBASE" id="154721">
    <property type="entry name" value="AspCfxKORF850P"/>
</dbReference>
<gene>
    <name evidence="3" type="primary">hsdR</name>
    <name evidence="3" type="ORF">CFX0092_B0851</name>
</gene>
<dbReference type="InterPro" id="IPR027417">
    <property type="entry name" value="P-loop_NTPase"/>
</dbReference>
<sequence length="782" mass="88237">MSEADTCRTYILPNLYAAGWRDDQIREQVTITDGRVTPVGRKRHSRGPRLRPDYILDLRPFYPIAVVEAKDDYKEPDDGLQQAMAYALRLGVSFAYGSNGRGIVEHDFLTGVESRLDRFPTPEQLWARLRGELRLADDRDAADALAAYYEEVGGKTPRYYQQIAINRAVEAVITGRRRILITMATGTGKTFVAFQLIWRLWKAKRKKRILYLADRNFLVDQAKDQTFAPMGDAMVKLSGRRVVKSREMYFALYQALYNPDGGSLYEKYPRDFFDLIIVDECHRGSARDDSSWRQILDYFSDATQIGLTATPRRIDNADTYAYFGDPVYTYSLAEGIDDGFLAPYRVQRIIPSSDALGVLIEDGDRDRFGREIPPGLYGTADFERVLSVLSRTRAVAHHLTEYLKRTGRMDKTIVFCVDQEHAAQMRYELARLNADLMRVYPDYVARVVSDEGHYGRGHLDHFQDPEKETPVIVTSSQMLTTGVDAPTVHNIVLFRAIGSIVEFKQIIGRGTRLSPDNDKFFFTILDYTGATQLFFDPDFDGFPETTHVSTMDATGNELSNDPVDDPTAAPEPPAFAEPGAIDPGDATTGPAEPRKFYIEGGEVYIVAEQVFELDSEGNTLRTVSFTDFAREQVRRLAPTADHLRLIWSQAEQRAEIVAALHKRGITLEDLAERAGRPEADAVDLLLHVAYNAPLLTRRERAEKLRQTGANFFNTYEPAARAILDDLLDKYADFGSGQFDNLAEVLRVPPFSAYGNALEIANRFGGAEQMTAAVRRMQQLLYE</sequence>
<accession>A0A160TAI8</accession>
<feature type="region of interest" description="Disordered" evidence="1">
    <location>
        <begin position="548"/>
        <end position="591"/>
    </location>
</feature>
<dbReference type="SUPFAM" id="SSF52540">
    <property type="entry name" value="P-loop containing nucleoside triphosphate hydrolases"/>
    <property type="match status" value="2"/>
</dbReference>
<dbReference type="PANTHER" id="PTHR47396">
    <property type="entry name" value="TYPE I RESTRICTION ENZYME ECOKI R PROTEIN"/>
    <property type="match status" value="1"/>
</dbReference>
<name>A0A160TAI8_9CHLR</name>
<evidence type="ECO:0000313" key="4">
    <source>
        <dbReference type="Proteomes" id="UP000215027"/>
    </source>
</evidence>
<dbReference type="GO" id="GO:0003677">
    <property type="term" value="F:DNA binding"/>
    <property type="evidence" value="ECO:0007669"/>
    <property type="project" value="InterPro"/>
</dbReference>
<dbReference type="GO" id="GO:0006304">
    <property type="term" value="P:DNA modification"/>
    <property type="evidence" value="ECO:0007669"/>
    <property type="project" value="InterPro"/>
</dbReference>